<dbReference type="RefSeq" id="WP_006522192.1">
    <property type="nucleotide sequence ID" value="NC_021184.1"/>
</dbReference>
<dbReference type="InterPro" id="IPR036791">
    <property type="entry name" value="Ribosomal_bL9_C_sf"/>
</dbReference>
<keyword evidence="5 7" id="KW-0687">Ribonucleoprotein</keyword>
<evidence type="ECO:0000256" key="3">
    <source>
        <dbReference type="ARBA" id="ARBA00022884"/>
    </source>
</evidence>
<dbReference type="InterPro" id="IPR000244">
    <property type="entry name" value="Ribosomal_bL9"/>
</dbReference>
<evidence type="ECO:0000256" key="4">
    <source>
        <dbReference type="ARBA" id="ARBA00022980"/>
    </source>
</evidence>
<dbReference type="HAMAP" id="MF_00503">
    <property type="entry name" value="Ribosomal_bL9"/>
    <property type="match status" value="1"/>
</dbReference>
<evidence type="ECO:0000256" key="8">
    <source>
        <dbReference type="SAM" id="Coils"/>
    </source>
</evidence>
<keyword evidence="11" id="KW-1185">Reference proteome</keyword>
<dbReference type="HOGENOM" id="CLU_078938_3_0_9"/>
<evidence type="ECO:0000256" key="6">
    <source>
        <dbReference type="ARBA" id="ARBA00035292"/>
    </source>
</evidence>
<dbReference type="InterPro" id="IPR020069">
    <property type="entry name" value="Ribosomal_bL9_C"/>
</dbReference>
<dbReference type="NCBIfam" id="TIGR00158">
    <property type="entry name" value="L9"/>
    <property type="match status" value="1"/>
</dbReference>
<dbReference type="AlphaFoldDB" id="R4KQZ3"/>
<dbReference type="STRING" id="767817.Desgi_4743"/>
<dbReference type="Gene3D" id="3.10.430.100">
    <property type="entry name" value="Ribosomal protein L9, C-terminal domain"/>
    <property type="match status" value="1"/>
</dbReference>
<dbReference type="Pfam" id="PF01281">
    <property type="entry name" value="Ribosomal_L9_N"/>
    <property type="match status" value="1"/>
</dbReference>
<dbReference type="InterPro" id="IPR020070">
    <property type="entry name" value="Ribosomal_bL9_N"/>
</dbReference>
<keyword evidence="3 7" id="KW-0694">RNA-binding</keyword>
<dbReference type="GO" id="GO:0019843">
    <property type="term" value="F:rRNA binding"/>
    <property type="evidence" value="ECO:0007669"/>
    <property type="project" value="UniProtKB-UniRule"/>
</dbReference>
<dbReference type="GO" id="GO:0003735">
    <property type="term" value="F:structural constituent of ribosome"/>
    <property type="evidence" value="ECO:0007669"/>
    <property type="project" value="InterPro"/>
</dbReference>
<comment type="similarity">
    <text evidence="1 7">Belongs to the bacterial ribosomal protein bL9 family.</text>
</comment>
<evidence type="ECO:0000256" key="2">
    <source>
        <dbReference type="ARBA" id="ARBA00022730"/>
    </source>
</evidence>
<dbReference type="Gene3D" id="3.40.5.10">
    <property type="entry name" value="Ribosomal protein L9, N-terminal domain"/>
    <property type="match status" value="1"/>
</dbReference>
<dbReference type="GO" id="GO:1990904">
    <property type="term" value="C:ribonucleoprotein complex"/>
    <property type="evidence" value="ECO:0007669"/>
    <property type="project" value="UniProtKB-KW"/>
</dbReference>
<feature type="domain" description="Ribosomal protein L9" evidence="9">
    <location>
        <begin position="13"/>
        <end position="40"/>
    </location>
</feature>
<dbReference type="GO" id="GO:0006412">
    <property type="term" value="P:translation"/>
    <property type="evidence" value="ECO:0007669"/>
    <property type="project" value="UniProtKB-UniRule"/>
</dbReference>
<reference evidence="10 11" key="1">
    <citation type="submission" date="2012-01" db="EMBL/GenBank/DDBJ databases">
        <title>Complete sequence of Desulfotomaculum gibsoniae DSM 7213.</title>
        <authorList>
            <consortium name="US DOE Joint Genome Institute"/>
            <person name="Lucas S."/>
            <person name="Han J."/>
            <person name="Lapidus A."/>
            <person name="Cheng J.-F."/>
            <person name="Goodwin L."/>
            <person name="Pitluck S."/>
            <person name="Peters L."/>
            <person name="Ovchinnikova G."/>
            <person name="Teshima H."/>
            <person name="Detter J.C."/>
            <person name="Han C."/>
            <person name="Tapia R."/>
            <person name="Land M."/>
            <person name="Hauser L."/>
            <person name="Kyrpides N."/>
            <person name="Ivanova N."/>
            <person name="Pagani I."/>
            <person name="Parshina S."/>
            <person name="Plugge C."/>
            <person name="Muyzer G."/>
            <person name="Kuever J."/>
            <person name="Ivanova A."/>
            <person name="Nazina T."/>
            <person name="Klenk H.-P."/>
            <person name="Brambilla E."/>
            <person name="Spring S."/>
            <person name="Stams A.F."/>
            <person name="Woyke T."/>
        </authorList>
    </citation>
    <scope>NUCLEOTIDE SEQUENCE [LARGE SCALE GENOMIC DNA]</scope>
    <source>
        <strain evidence="10 11">DSM 7213</strain>
    </source>
</reference>
<organism evidence="10 11">
    <name type="scientific">Desulfoscipio gibsoniae DSM 7213</name>
    <dbReference type="NCBI Taxonomy" id="767817"/>
    <lineage>
        <taxon>Bacteria</taxon>
        <taxon>Bacillati</taxon>
        <taxon>Bacillota</taxon>
        <taxon>Clostridia</taxon>
        <taxon>Eubacteriales</taxon>
        <taxon>Desulfallaceae</taxon>
        <taxon>Desulfoscipio</taxon>
    </lineage>
</organism>
<evidence type="ECO:0000259" key="9">
    <source>
        <dbReference type="PROSITE" id="PS00651"/>
    </source>
</evidence>
<sequence length="148" mass="16273">MQVILLEDVKKLGNKGQVIKVAEGYARNFLIPKGLAVEASKGKLKDLEKQSQVQAAQRKKMEEQARALGQQLEGLKLVMQTRVGDAGKLFGAINNKDIAEFLKNKYGLAVDKKKIILKSPIKALGEYAVTVKLHPAVQVQINVEVVPE</sequence>
<keyword evidence="4 7" id="KW-0689">Ribosomal protein</keyword>
<dbReference type="PROSITE" id="PS00651">
    <property type="entry name" value="RIBOSOMAL_L9"/>
    <property type="match status" value="1"/>
</dbReference>
<proteinExistence type="inferred from homology"/>
<evidence type="ECO:0000313" key="10">
    <source>
        <dbReference type="EMBL" id="AGL03962.1"/>
    </source>
</evidence>
<dbReference type="InterPro" id="IPR020594">
    <property type="entry name" value="Ribosomal_bL9_bac/chp"/>
</dbReference>
<keyword evidence="2 7" id="KW-0699">rRNA-binding</keyword>
<dbReference type="Pfam" id="PF03948">
    <property type="entry name" value="Ribosomal_L9_C"/>
    <property type="match status" value="1"/>
</dbReference>
<protein>
    <recommendedName>
        <fullName evidence="6 7">Large ribosomal subunit protein bL9</fullName>
    </recommendedName>
</protein>
<name>R4KQZ3_9FIRM</name>
<evidence type="ECO:0000256" key="1">
    <source>
        <dbReference type="ARBA" id="ARBA00010605"/>
    </source>
</evidence>
<evidence type="ECO:0000256" key="5">
    <source>
        <dbReference type="ARBA" id="ARBA00023274"/>
    </source>
</evidence>
<dbReference type="Proteomes" id="UP000013520">
    <property type="component" value="Chromosome"/>
</dbReference>
<dbReference type="SUPFAM" id="SSF55658">
    <property type="entry name" value="L9 N-domain-like"/>
    <property type="match status" value="1"/>
</dbReference>
<comment type="function">
    <text evidence="7">Binds to the 23S rRNA.</text>
</comment>
<accession>R4KQZ3</accession>
<feature type="coiled-coil region" evidence="8">
    <location>
        <begin position="44"/>
        <end position="78"/>
    </location>
</feature>
<keyword evidence="8" id="KW-0175">Coiled coil</keyword>
<evidence type="ECO:0000256" key="7">
    <source>
        <dbReference type="HAMAP-Rule" id="MF_00503"/>
    </source>
</evidence>
<dbReference type="eggNOG" id="COG0359">
    <property type="taxonomic scope" value="Bacteria"/>
</dbReference>
<dbReference type="PANTHER" id="PTHR21368">
    <property type="entry name" value="50S RIBOSOMAL PROTEIN L9"/>
    <property type="match status" value="1"/>
</dbReference>
<evidence type="ECO:0000313" key="11">
    <source>
        <dbReference type="Proteomes" id="UP000013520"/>
    </source>
</evidence>
<dbReference type="FunFam" id="3.40.5.10:FF:000003">
    <property type="entry name" value="50S ribosomal protein L9"/>
    <property type="match status" value="1"/>
</dbReference>
<dbReference type="OrthoDB" id="9788336at2"/>
<gene>
    <name evidence="7" type="primary">rplI</name>
    <name evidence="10" type="ORF">Desgi_4743</name>
</gene>
<dbReference type="EMBL" id="CP003273">
    <property type="protein sequence ID" value="AGL03962.1"/>
    <property type="molecule type" value="Genomic_DNA"/>
</dbReference>
<dbReference type="KEGG" id="dgi:Desgi_4743"/>
<dbReference type="SUPFAM" id="SSF55653">
    <property type="entry name" value="Ribosomal protein L9 C-domain"/>
    <property type="match status" value="1"/>
</dbReference>
<dbReference type="InterPro" id="IPR036935">
    <property type="entry name" value="Ribosomal_bL9_N_sf"/>
</dbReference>
<dbReference type="GO" id="GO:0005840">
    <property type="term" value="C:ribosome"/>
    <property type="evidence" value="ECO:0007669"/>
    <property type="project" value="UniProtKB-KW"/>
</dbReference>
<dbReference type="InterPro" id="IPR009027">
    <property type="entry name" value="Ribosomal_bL9/RNase_H1_N"/>
</dbReference>